<keyword evidence="3" id="KW-0251">Elongation factor</keyword>
<dbReference type="CDD" id="cd14275">
    <property type="entry name" value="UBA_EF-Ts"/>
    <property type="match status" value="1"/>
</dbReference>
<dbReference type="InterPro" id="IPR015940">
    <property type="entry name" value="UBA"/>
</dbReference>
<name>Q1AV34_RUBXD</name>
<reference evidence="7 8" key="1">
    <citation type="submission" date="2006-06" db="EMBL/GenBank/DDBJ databases">
        <title>Complete sequence of Rubrobacter xylanophilus DSM 9941.</title>
        <authorList>
            <consortium name="US DOE Joint Genome Institute"/>
            <person name="Copeland A."/>
            <person name="Lucas S."/>
            <person name="Lapidus A."/>
            <person name="Barry K."/>
            <person name="Detter J.C."/>
            <person name="Glavina del Rio T."/>
            <person name="Hammon N."/>
            <person name="Israni S."/>
            <person name="Dalin E."/>
            <person name="Tice H."/>
            <person name="Pitluck S."/>
            <person name="Munk A.C."/>
            <person name="Brettin T."/>
            <person name="Bruce D."/>
            <person name="Han C."/>
            <person name="Tapia R."/>
            <person name="Gilna P."/>
            <person name="Schmutz J."/>
            <person name="Larimer F."/>
            <person name="Land M."/>
            <person name="Hauser L."/>
            <person name="Kyrpides N."/>
            <person name="Lykidis A."/>
            <person name="da Costa M.S."/>
            <person name="Rainey F.A."/>
            <person name="Empadinhas N."/>
            <person name="Jolivet E."/>
            <person name="Battista J.R."/>
            <person name="Richardson P."/>
        </authorList>
    </citation>
    <scope>NUCLEOTIDE SEQUENCE [LARGE SCALE GENOMIC DNA]</scope>
    <source>
        <strain evidence="8">DSM 9941 / NBRC 16129 / PRD-1</strain>
    </source>
</reference>
<evidence type="ECO:0000313" key="7">
    <source>
        <dbReference type="EMBL" id="ABG04744.1"/>
    </source>
</evidence>
<dbReference type="HOGENOM" id="CLU_2755379_0_0_11"/>
<dbReference type="EMBL" id="CP000386">
    <property type="protein sequence ID" value="ABG04744.1"/>
    <property type="molecule type" value="Genomic_DNA"/>
</dbReference>
<keyword evidence="4" id="KW-0648">Protein biosynthesis</keyword>
<comment type="function">
    <text evidence="5">Associates with the EF-Tu.GDP complex and induces the exchange of GDP to GTP. It remains bound to the aminoacyl-tRNA.EF-Tu.GTP complex up to the GTP hydrolysis stage on the ribosome.</text>
</comment>
<evidence type="ECO:0000313" key="8">
    <source>
        <dbReference type="Proteomes" id="UP000006637"/>
    </source>
</evidence>
<evidence type="ECO:0000256" key="5">
    <source>
        <dbReference type="ARBA" id="ARBA00025453"/>
    </source>
</evidence>
<evidence type="ECO:0000259" key="6">
    <source>
        <dbReference type="Pfam" id="PF00627"/>
    </source>
</evidence>
<dbReference type="Gene3D" id="1.10.8.10">
    <property type="entry name" value="DNA helicase RuvA subunit, C-terminal domain"/>
    <property type="match status" value="1"/>
</dbReference>
<dbReference type="STRING" id="266117.Rxyl_1785"/>
<proteinExistence type="inferred from homology"/>
<dbReference type="GO" id="GO:0003746">
    <property type="term" value="F:translation elongation factor activity"/>
    <property type="evidence" value="ECO:0007669"/>
    <property type="project" value="UniProtKB-KW"/>
</dbReference>
<dbReference type="InterPro" id="IPR009060">
    <property type="entry name" value="UBA-like_sf"/>
</dbReference>
<comment type="similarity">
    <text evidence="1">Belongs to the EF-Ts family.</text>
</comment>
<dbReference type="Proteomes" id="UP000006637">
    <property type="component" value="Chromosome"/>
</dbReference>
<organism evidence="7 8">
    <name type="scientific">Rubrobacter xylanophilus (strain DSM 9941 / JCM 11954 / NBRC 16129 / PRD-1)</name>
    <dbReference type="NCBI Taxonomy" id="266117"/>
    <lineage>
        <taxon>Bacteria</taxon>
        <taxon>Bacillati</taxon>
        <taxon>Actinomycetota</taxon>
        <taxon>Rubrobacteria</taxon>
        <taxon>Rubrobacterales</taxon>
        <taxon>Rubrobacteraceae</taxon>
        <taxon>Rubrobacter</taxon>
    </lineage>
</organism>
<dbReference type="eggNOG" id="COG0264">
    <property type="taxonomic scope" value="Bacteria"/>
</dbReference>
<dbReference type="FunFam" id="1.10.8.10:FF:000001">
    <property type="entry name" value="Elongation factor Ts"/>
    <property type="match status" value="1"/>
</dbReference>
<evidence type="ECO:0000256" key="1">
    <source>
        <dbReference type="ARBA" id="ARBA00005532"/>
    </source>
</evidence>
<keyword evidence="8" id="KW-1185">Reference proteome</keyword>
<feature type="domain" description="UBA" evidence="6">
    <location>
        <begin position="37"/>
        <end position="57"/>
    </location>
</feature>
<sequence>MRCGFGGEEVCPLSGERKQITGEQVKAVRRQTGAGAIDCRKALEAAGGDVARAVEYLRERGIGTPKRIWT</sequence>
<evidence type="ECO:0000256" key="3">
    <source>
        <dbReference type="ARBA" id="ARBA00022768"/>
    </source>
</evidence>
<dbReference type="AlphaFoldDB" id="Q1AV34"/>
<protein>
    <recommendedName>
        <fullName evidence="2">Elongation factor Ts</fullName>
    </recommendedName>
</protein>
<dbReference type="Pfam" id="PF00627">
    <property type="entry name" value="UBA"/>
    <property type="match status" value="1"/>
</dbReference>
<evidence type="ECO:0000256" key="4">
    <source>
        <dbReference type="ARBA" id="ARBA00022917"/>
    </source>
</evidence>
<dbReference type="KEGG" id="rxy:Rxyl_1785"/>
<evidence type="ECO:0000256" key="2">
    <source>
        <dbReference type="ARBA" id="ARBA00016956"/>
    </source>
</evidence>
<gene>
    <name evidence="7" type="ordered locus">Rxyl_1785</name>
</gene>
<dbReference type="SUPFAM" id="SSF46934">
    <property type="entry name" value="UBA-like"/>
    <property type="match status" value="1"/>
</dbReference>
<accession>Q1AV34</accession>